<accession>A0A9X2IR90</accession>
<evidence type="ECO:0000256" key="1">
    <source>
        <dbReference type="ARBA" id="ARBA00010838"/>
    </source>
</evidence>
<dbReference type="GO" id="GO:0008422">
    <property type="term" value="F:beta-glucosidase activity"/>
    <property type="evidence" value="ECO:0007669"/>
    <property type="project" value="TreeGrafter"/>
</dbReference>
<dbReference type="Proteomes" id="UP001155240">
    <property type="component" value="Unassembled WGS sequence"/>
</dbReference>
<evidence type="ECO:0000256" key="3">
    <source>
        <dbReference type="ARBA" id="ARBA00023295"/>
    </source>
</evidence>
<protein>
    <submittedName>
        <fullName evidence="5">Family 1 glycosylhydrolase</fullName>
    </submittedName>
</protein>
<evidence type="ECO:0000313" key="5">
    <source>
        <dbReference type="EMBL" id="MCM6762040.1"/>
    </source>
</evidence>
<keyword evidence="2" id="KW-0378">Hydrolase</keyword>
<keyword evidence="3" id="KW-0326">Glycosidase</keyword>
<proteinExistence type="inferred from homology"/>
<dbReference type="InterPro" id="IPR017853">
    <property type="entry name" value="GH"/>
</dbReference>
<reference evidence="5" key="1">
    <citation type="submission" date="2022-06" db="EMBL/GenBank/DDBJ databases">
        <title>Whole genome shotgun sequencing (WGS) of Rathayibacter sp. ZW T2_19, isolated from stored onions (Allium cepa).</title>
        <authorList>
            <person name="Stoll D.A."/>
            <person name="Huch M."/>
        </authorList>
    </citation>
    <scope>NUCLEOTIDE SEQUENCE</scope>
    <source>
        <strain evidence="5">ZW T2_19</strain>
    </source>
</reference>
<dbReference type="RefSeq" id="WP_123733284.1">
    <property type="nucleotide sequence ID" value="NZ_JAMRYM010000017.1"/>
</dbReference>
<keyword evidence="6" id="KW-1185">Reference proteome</keyword>
<dbReference type="Gene3D" id="3.20.20.80">
    <property type="entry name" value="Glycosidases"/>
    <property type="match status" value="1"/>
</dbReference>
<comment type="similarity">
    <text evidence="1 4">Belongs to the glycosyl hydrolase 1 family.</text>
</comment>
<sequence length="404" mass="44882">MTTQPDSFLWGASSAPHQIEGNNDNSDWWVYEQRLPMFAPSGDAVDSYHRYEEDMRLLAEAGLTAYRFGVEWARVEPLPGQFSLAELAHYRRMIDTALHLGLTPIVTLHHFSSPRWFIEEGGWLGDTALERFAAYISRVCDILDGVEWVCTINEPNMFAFMMLMAGSINSDSIPAMDTPTVQPEGGFTLPLPLPEGTRRLIDAHHAARAIVRERTNAKVGWTIAGLALSAADPASEERLRSERYAREDVFLEASRGDDFLGVQAYSTQEVNEDGLVPHPPHPDNTLVGTAYRPDALGIAVRHAWDITGGVPILITENGIATDDDTRRIAYTTEALQHLFAAIDDGIDVRGYLHWTALDNFEWGHWEPTFGLIAVDRTTFTRTPKPSLAWLGEVARTGGAHLDAS</sequence>
<comment type="caution">
    <text evidence="5">The sequence shown here is derived from an EMBL/GenBank/DDBJ whole genome shotgun (WGS) entry which is preliminary data.</text>
</comment>
<dbReference type="PANTHER" id="PTHR10353">
    <property type="entry name" value="GLYCOSYL HYDROLASE"/>
    <property type="match status" value="1"/>
</dbReference>
<evidence type="ECO:0000256" key="4">
    <source>
        <dbReference type="RuleBase" id="RU003690"/>
    </source>
</evidence>
<dbReference type="PANTHER" id="PTHR10353:SF36">
    <property type="entry name" value="LP05116P"/>
    <property type="match status" value="1"/>
</dbReference>
<dbReference type="GO" id="GO:0016052">
    <property type="term" value="P:carbohydrate catabolic process"/>
    <property type="evidence" value="ECO:0007669"/>
    <property type="project" value="TreeGrafter"/>
</dbReference>
<dbReference type="PRINTS" id="PR00131">
    <property type="entry name" value="GLHYDRLASE1"/>
</dbReference>
<dbReference type="InterPro" id="IPR001360">
    <property type="entry name" value="Glyco_hydro_1"/>
</dbReference>
<dbReference type="GO" id="GO:0005829">
    <property type="term" value="C:cytosol"/>
    <property type="evidence" value="ECO:0007669"/>
    <property type="project" value="TreeGrafter"/>
</dbReference>
<evidence type="ECO:0000256" key="2">
    <source>
        <dbReference type="ARBA" id="ARBA00022801"/>
    </source>
</evidence>
<dbReference type="SUPFAM" id="SSF51445">
    <property type="entry name" value="(Trans)glycosidases"/>
    <property type="match status" value="1"/>
</dbReference>
<dbReference type="EMBL" id="JAMRYM010000017">
    <property type="protein sequence ID" value="MCM6762040.1"/>
    <property type="molecule type" value="Genomic_DNA"/>
</dbReference>
<name>A0A9X2IR90_9MICO</name>
<evidence type="ECO:0000313" key="6">
    <source>
        <dbReference type="Proteomes" id="UP001155240"/>
    </source>
</evidence>
<dbReference type="Pfam" id="PF00232">
    <property type="entry name" value="Glyco_hydro_1"/>
    <property type="match status" value="2"/>
</dbReference>
<organism evidence="5 6">
    <name type="scientific">Rathayibacter rubneri</name>
    <dbReference type="NCBI Taxonomy" id="2950106"/>
    <lineage>
        <taxon>Bacteria</taxon>
        <taxon>Bacillati</taxon>
        <taxon>Actinomycetota</taxon>
        <taxon>Actinomycetes</taxon>
        <taxon>Micrococcales</taxon>
        <taxon>Microbacteriaceae</taxon>
        <taxon>Rathayibacter</taxon>
    </lineage>
</organism>
<dbReference type="AlphaFoldDB" id="A0A9X2IR90"/>
<gene>
    <name evidence="5" type="ORF">NB037_06360</name>
</gene>